<proteinExistence type="predicted"/>
<reference evidence="9 10" key="2">
    <citation type="submission" date="2019-02" db="EMBL/GenBank/DDBJ databases">
        <title>Draft Genome Sequences of Six Type Strains of the Genus Massilia.</title>
        <authorList>
            <person name="Miess H."/>
            <person name="Frediansyhah A."/>
            <person name="Gross H."/>
        </authorList>
    </citation>
    <scope>NUCLEOTIDE SEQUENCE [LARGE SCALE GENOMIC DNA]</scope>
    <source>
        <strain evidence="9 10">DSM 17472</strain>
    </source>
</reference>
<feature type="transmembrane region" description="Helical" evidence="6">
    <location>
        <begin position="12"/>
        <end position="30"/>
    </location>
</feature>
<name>A0A411WYF1_9BURK</name>
<evidence type="ECO:0000313" key="9">
    <source>
        <dbReference type="EMBL" id="QBI01723.1"/>
    </source>
</evidence>
<evidence type="ECO:0000256" key="1">
    <source>
        <dbReference type="ARBA" id="ARBA00022741"/>
    </source>
</evidence>
<evidence type="ECO:0000259" key="7">
    <source>
        <dbReference type="PROSITE" id="PS50045"/>
    </source>
</evidence>
<keyword evidence="6" id="KW-0812">Transmembrane</keyword>
<keyword evidence="6" id="KW-1133">Transmembrane helix</keyword>
<dbReference type="InterPro" id="IPR025943">
    <property type="entry name" value="Sigma_54_int_dom_ATP-bd_2"/>
</dbReference>
<evidence type="ECO:0000256" key="3">
    <source>
        <dbReference type="ARBA" id="ARBA00023015"/>
    </source>
</evidence>
<dbReference type="InterPro" id="IPR002197">
    <property type="entry name" value="HTH_Fis"/>
</dbReference>
<dbReference type="SUPFAM" id="SSF46689">
    <property type="entry name" value="Homeodomain-like"/>
    <property type="match status" value="1"/>
</dbReference>
<dbReference type="PROSITE" id="PS00676">
    <property type="entry name" value="SIGMA54_INTERACT_2"/>
    <property type="match status" value="1"/>
</dbReference>
<reference evidence="8" key="1">
    <citation type="journal article" date="2014" name="Int. J. Syst. Evol. Microbiol.">
        <title>Complete genome sequence of Corynebacterium casei LMG S-19264T (=DSM 44701T), isolated from a smear-ripened cheese.</title>
        <authorList>
            <consortium name="US DOE Joint Genome Institute (JGI-PGF)"/>
            <person name="Walter F."/>
            <person name="Albersmeier A."/>
            <person name="Kalinowski J."/>
            <person name="Ruckert C."/>
        </authorList>
    </citation>
    <scope>NUCLEOTIDE SEQUENCE</scope>
    <source>
        <strain evidence="8">KCTC 12343</strain>
    </source>
</reference>
<accession>A0A411WYF1</accession>
<keyword evidence="4" id="KW-0238">DNA-binding</keyword>
<dbReference type="Proteomes" id="UP000628442">
    <property type="component" value="Unassembled WGS sequence"/>
</dbReference>
<keyword evidence="6" id="KW-0472">Membrane</keyword>
<dbReference type="PANTHER" id="PTHR32071">
    <property type="entry name" value="TRANSCRIPTIONAL REGULATORY PROTEIN"/>
    <property type="match status" value="1"/>
</dbReference>
<dbReference type="InterPro" id="IPR025944">
    <property type="entry name" value="Sigma_54_int_dom_CS"/>
</dbReference>
<dbReference type="SMART" id="SM00382">
    <property type="entry name" value="AAA"/>
    <property type="match status" value="1"/>
</dbReference>
<dbReference type="PROSITE" id="PS50045">
    <property type="entry name" value="SIGMA54_INTERACT_4"/>
    <property type="match status" value="1"/>
</dbReference>
<gene>
    <name evidence="9" type="ORF">EYF70_13345</name>
    <name evidence="8" type="ORF">GCM10007387_22950</name>
</gene>
<dbReference type="InterPro" id="IPR009057">
    <property type="entry name" value="Homeodomain-like_sf"/>
</dbReference>
<dbReference type="CDD" id="cd00009">
    <property type="entry name" value="AAA"/>
    <property type="match status" value="1"/>
</dbReference>
<dbReference type="EMBL" id="BMWV01000004">
    <property type="protein sequence ID" value="GGY40180.1"/>
    <property type="molecule type" value="Genomic_DNA"/>
</dbReference>
<dbReference type="Pfam" id="PF00158">
    <property type="entry name" value="Sigma54_activat"/>
    <property type="match status" value="1"/>
</dbReference>
<keyword evidence="1" id="KW-0547">Nucleotide-binding</keyword>
<keyword evidence="5" id="KW-0804">Transcription</keyword>
<dbReference type="Gene3D" id="1.10.8.60">
    <property type="match status" value="1"/>
</dbReference>
<feature type="domain" description="Sigma-54 factor interaction" evidence="7">
    <location>
        <begin position="16"/>
        <end position="245"/>
    </location>
</feature>
<dbReference type="InterPro" id="IPR027417">
    <property type="entry name" value="P-loop_NTPase"/>
</dbReference>
<dbReference type="PANTHER" id="PTHR32071:SF99">
    <property type="entry name" value="TRANSCRIPTIONAL REGULATORY PROTEIN"/>
    <property type="match status" value="1"/>
</dbReference>
<keyword evidence="2" id="KW-0067">ATP-binding</keyword>
<evidence type="ECO:0000313" key="8">
    <source>
        <dbReference type="EMBL" id="GGY40180.1"/>
    </source>
</evidence>
<dbReference type="GO" id="GO:0005524">
    <property type="term" value="F:ATP binding"/>
    <property type="evidence" value="ECO:0007669"/>
    <property type="project" value="UniProtKB-KW"/>
</dbReference>
<dbReference type="GO" id="GO:0043565">
    <property type="term" value="F:sequence-specific DNA binding"/>
    <property type="evidence" value="ECO:0007669"/>
    <property type="project" value="InterPro"/>
</dbReference>
<keyword evidence="10" id="KW-1185">Reference proteome</keyword>
<dbReference type="InterPro" id="IPR003593">
    <property type="entry name" value="AAA+_ATPase"/>
</dbReference>
<dbReference type="SUPFAM" id="SSF52540">
    <property type="entry name" value="P-loop containing nucleoside triphosphate hydrolases"/>
    <property type="match status" value="1"/>
</dbReference>
<evidence type="ECO:0000256" key="2">
    <source>
        <dbReference type="ARBA" id="ARBA00022840"/>
    </source>
</evidence>
<dbReference type="EMBL" id="CP036401">
    <property type="protein sequence ID" value="QBI01723.1"/>
    <property type="molecule type" value="Genomic_DNA"/>
</dbReference>
<evidence type="ECO:0000313" key="10">
    <source>
        <dbReference type="Proteomes" id="UP000292307"/>
    </source>
</evidence>
<protein>
    <submittedName>
        <fullName evidence="9">Sigma-54-dependent Fis family transcriptional regulator</fullName>
    </submittedName>
</protein>
<dbReference type="OrthoDB" id="9761705at2"/>
<dbReference type="InterPro" id="IPR002078">
    <property type="entry name" value="Sigma_54_int"/>
</dbReference>
<sequence>MPMTDSVHGAALLSNFVGASPAFLEAIALIRRFARSRAPILITGESGTGKELAAHAAHALSERRDGPFIPVNCGALPDALIESELFGHAKGAFTDASRARHGLVRDSEGGTLFLDEIEALSARGQVILLRFLQDASFRSVGEEQRRHGNVRVVAASNVDLRRLVERGGFRPDLLFRLDVLSVRMPPLRERVEDLGILVPHLLAKAARGEGGKPKGLSSAALDLLCTHPWPGNVRELEHVLLRAHLLSSGACIDADDLRRCCSALRSVPVQGLKIDSNLLRNEKLRAVREVERRFVESALAQTNGNISEAARLCNMERATLSRMAKKYRSGEFSALGAIQGAMGSIH</sequence>
<dbReference type="PROSITE" id="PS00688">
    <property type="entry name" value="SIGMA54_INTERACT_3"/>
    <property type="match status" value="1"/>
</dbReference>
<dbReference type="InterPro" id="IPR058031">
    <property type="entry name" value="AAA_lid_NorR"/>
</dbReference>
<evidence type="ECO:0000256" key="4">
    <source>
        <dbReference type="ARBA" id="ARBA00023125"/>
    </source>
</evidence>
<dbReference type="Gene3D" id="3.40.50.300">
    <property type="entry name" value="P-loop containing nucleotide triphosphate hydrolases"/>
    <property type="match status" value="1"/>
</dbReference>
<evidence type="ECO:0000313" key="11">
    <source>
        <dbReference type="Proteomes" id="UP000628442"/>
    </source>
</evidence>
<evidence type="ECO:0000256" key="6">
    <source>
        <dbReference type="SAM" id="Phobius"/>
    </source>
</evidence>
<evidence type="ECO:0000256" key="5">
    <source>
        <dbReference type="ARBA" id="ARBA00023163"/>
    </source>
</evidence>
<dbReference type="Gene3D" id="1.10.10.60">
    <property type="entry name" value="Homeodomain-like"/>
    <property type="match status" value="1"/>
</dbReference>
<dbReference type="Pfam" id="PF25601">
    <property type="entry name" value="AAA_lid_14"/>
    <property type="match status" value="1"/>
</dbReference>
<dbReference type="FunFam" id="3.40.50.300:FF:000006">
    <property type="entry name" value="DNA-binding transcriptional regulator NtrC"/>
    <property type="match status" value="1"/>
</dbReference>
<dbReference type="Proteomes" id="UP000292307">
    <property type="component" value="Chromosome"/>
</dbReference>
<dbReference type="PRINTS" id="PR01590">
    <property type="entry name" value="HTHFIS"/>
</dbReference>
<dbReference type="AlphaFoldDB" id="A0A411WYF1"/>
<reference evidence="8" key="3">
    <citation type="submission" date="2022-12" db="EMBL/GenBank/DDBJ databases">
        <authorList>
            <person name="Sun Q."/>
            <person name="Kim S."/>
        </authorList>
    </citation>
    <scope>NUCLEOTIDE SEQUENCE</scope>
    <source>
        <strain evidence="8">KCTC 12343</strain>
    </source>
</reference>
<dbReference type="Pfam" id="PF02954">
    <property type="entry name" value="HTH_8"/>
    <property type="match status" value="1"/>
</dbReference>
<keyword evidence="3" id="KW-0805">Transcription regulation</keyword>
<dbReference type="GO" id="GO:0006355">
    <property type="term" value="P:regulation of DNA-templated transcription"/>
    <property type="evidence" value="ECO:0007669"/>
    <property type="project" value="InterPro"/>
</dbReference>
<organism evidence="8 11">
    <name type="scientific">Pseudoduganella albidiflava</name>
    <dbReference type="NCBI Taxonomy" id="321983"/>
    <lineage>
        <taxon>Bacteria</taxon>
        <taxon>Pseudomonadati</taxon>
        <taxon>Pseudomonadota</taxon>
        <taxon>Betaproteobacteria</taxon>
        <taxon>Burkholderiales</taxon>
        <taxon>Oxalobacteraceae</taxon>
        <taxon>Telluria group</taxon>
        <taxon>Pseudoduganella</taxon>
    </lineage>
</organism>